<dbReference type="OrthoDB" id="1551475at2"/>
<dbReference type="AlphaFoldDB" id="A0A511N2U6"/>
<evidence type="ECO:0000313" key="1">
    <source>
        <dbReference type="EMBL" id="GEM47175.1"/>
    </source>
</evidence>
<name>A0A511N2U6_DEIC1</name>
<evidence type="ECO:0000313" key="2">
    <source>
        <dbReference type="Proteomes" id="UP000321306"/>
    </source>
</evidence>
<organism evidence="1 2">
    <name type="scientific">Deinococcus cellulosilyticus (strain DSM 18568 / NBRC 106333 / KACC 11606 / 5516J-15)</name>
    <dbReference type="NCBI Taxonomy" id="1223518"/>
    <lineage>
        <taxon>Bacteria</taxon>
        <taxon>Thermotogati</taxon>
        <taxon>Deinococcota</taxon>
        <taxon>Deinococci</taxon>
        <taxon>Deinococcales</taxon>
        <taxon>Deinococcaceae</taxon>
        <taxon>Deinococcus</taxon>
    </lineage>
</organism>
<dbReference type="RefSeq" id="WP_146885227.1">
    <property type="nucleotide sequence ID" value="NZ_BJXB01000012.1"/>
</dbReference>
<reference evidence="1 2" key="1">
    <citation type="submission" date="2019-07" db="EMBL/GenBank/DDBJ databases">
        <title>Whole genome shotgun sequence of Deinococcus cellulosilyticus NBRC 106333.</title>
        <authorList>
            <person name="Hosoyama A."/>
            <person name="Uohara A."/>
            <person name="Ohji S."/>
            <person name="Ichikawa N."/>
        </authorList>
    </citation>
    <scope>NUCLEOTIDE SEQUENCE [LARGE SCALE GENOMIC DNA]</scope>
    <source>
        <strain evidence="1 2">NBRC 106333</strain>
    </source>
</reference>
<accession>A0A511N2U6</accession>
<dbReference type="Proteomes" id="UP000321306">
    <property type="component" value="Unassembled WGS sequence"/>
</dbReference>
<dbReference type="EMBL" id="BJXB01000012">
    <property type="protein sequence ID" value="GEM47175.1"/>
    <property type="molecule type" value="Genomic_DNA"/>
</dbReference>
<proteinExistence type="predicted"/>
<dbReference type="InterPro" id="IPR024524">
    <property type="entry name" value="DUF3800"/>
</dbReference>
<sequence>MYLIYIDEFGTSGGRLDNPDEPIFGMTALFVHQNVWSDFERDLILLKRETIENIKIRNPEFNPDDKFEFHGVELIRGSGVFRFLDFPARLKCIEDILKLKQKYNIESANLHLNKNTIHMAFKMAEEMLSNSFHVDKQESHRIAGRFMYSVRERFTPYIIMFSMMLMTINEVLKHYNEKGIVLMDEHTQYKRIANLHAYAESRLEFNTLSNVLSAPAYISSHLHIPIQVSDIISYLLGRAEVSHLNGRNVKPEIIIDWINRYLEADGKGNDIMKNLSMGLFYDTTYKIIREMFPVRDEDVYFEDILYKFGKLLFENFKFKGRKEKGDETP</sequence>
<gene>
    <name evidence="1" type="ORF">DC3_28100</name>
</gene>
<dbReference type="Pfam" id="PF12686">
    <property type="entry name" value="DUF3800"/>
    <property type="match status" value="1"/>
</dbReference>
<evidence type="ECO:0008006" key="3">
    <source>
        <dbReference type="Google" id="ProtNLM"/>
    </source>
</evidence>
<keyword evidence="2" id="KW-1185">Reference proteome</keyword>
<comment type="caution">
    <text evidence="1">The sequence shown here is derived from an EMBL/GenBank/DDBJ whole genome shotgun (WGS) entry which is preliminary data.</text>
</comment>
<protein>
    <recommendedName>
        <fullName evidence="3">DUF3800 domain-containing protein</fullName>
    </recommendedName>
</protein>